<dbReference type="Proteomes" id="UP000182360">
    <property type="component" value="Unassembled WGS sequence"/>
</dbReference>
<dbReference type="RefSeq" id="WP_074645054.1">
    <property type="nucleotide sequence ID" value="NZ_FOFU01000010.1"/>
</dbReference>
<evidence type="ECO:0000313" key="3">
    <source>
        <dbReference type="EMBL" id="SEQ77125.1"/>
    </source>
</evidence>
<dbReference type="AlphaFoldDB" id="A0A1H9IRU1"/>
<dbReference type="EMBL" id="FOFU01000010">
    <property type="protein sequence ID" value="SEQ77125.1"/>
    <property type="molecule type" value="Genomic_DNA"/>
</dbReference>
<feature type="transmembrane region" description="Helical" evidence="2">
    <location>
        <begin position="62"/>
        <end position="84"/>
    </location>
</feature>
<name>A0A1H9IRU1_9SPIR</name>
<evidence type="ECO:0000313" key="4">
    <source>
        <dbReference type="Proteomes" id="UP000182360"/>
    </source>
</evidence>
<proteinExistence type="predicted"/>
<keyword evidence="4" id="KW-1185">Reference proteome</keyword>
<evidence type="ECO:0000256" key="1">
    <source>
        <dbReference type="SAM" id="Coils"/>
    </source>
</evidence>
<organism evidence="3 4">
    <name type="scientific">Treponema bryantii</name>
    <dbReference type="NCBI Taxonomy" id="163"/>
    <lineage>
        <taxon>Bacteria</taxon>
        <taxon>Pseudomonadati</taxon>
        <taxon>Spirochaetota</taxon>
        <taxon>Spirochaetia</taxon>
        <taxon>Spirochaetales</taxon>
        <taxon>Treponemataceae</taxon>
        <taxon>Treponema</taxon>
    </lineage>
</organism>
<evidence type="ECO:0000256" key="2">
    <source>
        <dbReference type="SAM" id="Phobius"/>
    </source>
</evidence>
<keyword evidence="2" id="KW-0472">Membrane</keyword>
<accession>A0A1H9IRU1</accession>
<keyword evidence="2" id="KW-1133">Transmembrane helix</keyword>
<keyword evidence="1" id="KW-0175">Coiled coil</keyword>
<feature type="coiled-coil region" evidence="1">
    <location>
        <begin position="1"/>
        <end position="61"/>
    </location>
</feature>
<sequence length="89" mass="9688">MEIAEEEIERTAQEAVKAALLEVGGELAFEKERADQLEAAKMNLEMENIKLKAEVQKKNNQFFYGALIGGTGGVIITSLIFGIISGVCK</sequence>
<gene>
    <name evidence="3" type="ORF">SAMN04487977_11077</name>
</gene>
<reference evidence="3 4" key="1">
    <citation type="submission" date="2016-10" db="EMBL/GenBank/DDBJ databases">
        <authorList>
            <person name="de Groot N.N."/>
        </authorList>
    </citation>
    <scope>NUCLEOTIDE SEQUENCE [LARGE SCALE GENOMIC DNA]</scope>
    <source>
        <strain evidence="3 4">B25</strain>
    </source>
</reference>
<keyword evidence="2" id="KW-0812">Transmembrane</keyword>
<dbReference type="OrthoDB" id="9848023at2"/>
<protein>
    <submittedName>
        <fullName evidence="3">Uncharacterized protein</fullName>
    </submittedName>
</protein>